<dbReference type="EMBL" id="CALSBS010000006">
    <property type="protein sequence ID" value="CAH6636983.1"/>
    <property type="molecule type" value="Genomic_DNA"/>
</dbReference>
<keyword evidence="2" id="KW-1185">Reference proteome</keyword>
<proteinExistence type="predicted"/>
<evidence type="ECO:0000313" key="1">
    <source>
        <dbReference type="EMBL" id="CAH6636983.1"/>
    </source>
</evidence>
<accession>A0ABN8T947</accession>
<comment type="caution">
    <text evidence="1">The sequence shown here is derived from an EMBL/GenBank/DDBJ whole genome shotgun (WGS) entry which is preliminary data.</text>
</comment>
<reference evidence="1" key="1">
    <citation type="submission" date="2022-05" db="EMBL/GenBank/DDBJ databases">
        <authorList>
            <person name="Blom J."/>
        </authorList>
    </citation>
    <scope>NUCLEOTIDE SEQUENCE</scope>
    <source>
        <strain evidence="1">Type strain: CPO20170097</strain>
    </source>
</reference>
<gene>
    <name evidence="1" type="ORF">FBBNIHIM_09165</name>
</gene>
<protein>
    <submittedName>
        <fullName evidence="1">Uncharacterized protein</fullName>
    </submittedName>
</protein>
<organism evidence="1 2">
    <name type="scientific">Pseudocitrobacter vendiensis</name>
    <dbReference type="NCBI Taxonomy" id="2488306"/>
    <lineage>
        <taxon>Bacteria</taxon>
        <taxon>Pseudomonadati</taxon>
        <taxon>Pseudomonadota</taxon>
        <taxon>Gammaproteobacteria</taxon>
        <taxon>Enterobacterales</taxon>
        <taxon>Enterobacteriaceae</taxon>
        <taxon>Pseudocitrobacter</taxon>
    </lineage>
</organism>
<dbReference type="Proteomes" id="UP001152651">
    <property type="component" value="Unassembled WGS sequence"/>
</dbReference>
<sequence length="40" mass="4257">MCLHIGGLGLIEKSLGAFLYLPSCKCLRQIASSTLAYSTP</sequence>
<evidence type="ECO:0000313" key="2">
    <source>
        <dbReference type="Proteomes" id="UP001152651"/>
    </source>
</evidence>
<name>A0ABN8T947_9ENTR</name>